<evidence type="ECO:0000313" key="1">
    <source>
        <dbReference type="EMBL" id="OMO84858.1"/>
    </source>
</evidence>
<dbReference type="Gramene" id="OMO84858">
    <property type="protein sequence ID" value="OMO84858"/>
    <property type="gene ID" value="CCACVL1_10607"/>
</dbReference>
<reference evidence="1 2" key="1">
    <citation type="submission" date="2013-09" db="EMBL/GenBank/DDBJ databases">
        <title>Corchorus capsularis genome sequencing.</title>
        <authorList>
            <person name="Alam M."/>
            <person name="Haque M.S."/>
            <person name="Islam M.S."/>
            <person name="Emdad E.M."/>
            <person name="Islam M.M."/>
            <person name="Ahmed B."/>
            <person name="Halim A."/>
            <person name="Hossen Q.M.M."/>
            <person name="Hossain M.Z."/>
            <person name="Ahmed R."/>
            <person name="Khan M.M."/>
            <person name="Islam R."/>
            <person name="Rashid M.M."/>
            <person name="Khan S.A."/>
            <person name="Rahman M.S."/>
            <person name="Alam M."/>
        </authorList>
    </citation>
    <scope>NUCLEOTIDE SEQUENCE [LARGE SCALE GENOMIC DNA]</scope>
    <source>
        <strain evidence="2">cv. CVL-1</strain>
        <tissue evidence="1">Whole seedling</tissue>
    </source>
</reference>
<dbReference type="Proteomes" id="UP000188268">
    <property type="component" value="Unassembled WGS sequence"/>
</dbReference>
<accession>A0A1R3IQJ6</accession>
<dbReference type="EMBL" id="AWWV01009665">
    <property type="protein sequence ID" value="OMO84858.1"/>
    <property type="molecule type" value="Genomic_DNA"/>
</dbReference>
<evidence type="ECO:0000313" key="2">
    <source>
        <dbReference type="Proteomes" id="UP000188268"/>
    </source>
</evidence>
<comment type="caution">
    <text evidence="1">The sequence shown here is derived from an EMBL/GenBank/DDBJ whole genome shotgun (WGS) entry which is preliminary data.</text>
</comment>
<sequence>MPTVISPKLFGYFSLAMNSLQK</sequence>
<feature type="non-terminal residue" evidence="1">
    <location>
        <position position="22"/>
    </location>
</feature>
<gene>
    <name evidence="1" type="ORF">CCACVL1_10607</name>
</gene>
<organism evidence="1 2">
    <name type="scientific">Corchorus capsularis</name>
    <name type="common">Jute</name>
    <dbReference type="NCBI Taxonomy" id="210143"/>
    <lineage>
        <taxon>Eukaryota</taxon>
        <taxon>Viridiplantae</taxon>
        <taxon>Streptophyta</taxon>
        <taxon>Embryophyta</taxon>
        <taxon>Tracheophyta</taxon>
        <taxon>Spermatophyta</taxon>
        <taxon>Magnoliopsida</taxon>
        <taxon>eudicotyledons</taxon>
        <taxon>Gunneridae</taxon>
        <taxon>Pentapetalae</taxon>
        <taxon>rosids</taxon>
        <taxon>malvids</taxon>
        <taxon>Malvales</taxon>
        <taxon>Malvaceae</taxon>
        <taxon>Grewioideae</taxon>
        <taxon>Apeibeae</taxon>
        <taxon>Corchorus</taxon>
    </lineage>
</organism>
<keyword evidence="2" id="KW-1185">Reference proteome</keyword>
<name>A0A1R3IQJ6_COCAP</name>
<dbReference type="AlphaFoldDB" id="A0A1R3IQJ6"/>
<proteinExistence type="predicted"/>
<protein>
    <submittedName>
        <fullName evidence="1">Uncharacterized protein</fullName>
    </submittedName>
</protein>